<feature type="domain" description="Bacteriophage tail tape measure N-terminal" evidence="2">
    <location>
        <begin position="168"/>
        <end position="371"/>
    </location>
</feature>
<gene>
    <name evidence="3" type="ORF">BK022_03680</name>
</gene>
<evidence type="ECO:0000313" key="4">
    <source>
        <dbReference type="Proteomes" id="UP000180215"/>
    </source>
</evidence>
<organism evidence="3 4">
    <name type="scientific">Methylorubrum extorquens</name>
    <name type="common">Methylobacterium dichloromethanicum</name>
    <name type="synonym">Methylobacterium extorquens</name>
    <dbReference type="NCBI Taxonomy" id="408"/>
    <lineage>
        <taxon>Bacteria</taxon>
        <taxon>Pseudomonadati</taxon>
        <taxon>Pseudomonadota</taxon>
        <taxon>Alphaproteobacteria</taxon>
        <taxon>Hyphomicrobiales</taxon>
        <taxon>Methylobacteriaceae</taxon>
        <taxon>Methylorubrum</taxon>
    </lineage>
</organism>
<reference evidence="3 4" key="1">
    <citation type="submission" date="2016-10" db="EMBL/GenBank/DDBJ databases">
        <title>Draft genome sequence of Methylobacterium extorquens CP3, a seed endophyte of Crotalaria pumila with plant growth-promoting and metal tolerance properties.</title>
        <authorList>
            <person name="Sanchez-Lopez A.S."/>
            <person name="Van Hamme J.D."/>
            <person name="Thijs S."/>
            <person name="Mcammond B.M."/>
            <person name="Stevens V."/>
            <person name="Gonzalez-Chavez M.D.C."/>
            <person name="Vangronsveld J."/>
        </authorList>
    </citation>
    <scope>NUCLEOTIDE SEQUENCE [LARGE SCALE GENOMIC DNA]</scope>
    <source>
        <strain evidence="3 4">CP3</strain>
    </source>
</reference>
<feature type="region of interest" description="Disordered" evidence="1">
    <location>
        <begin position="692"/>
        <end position="733"/>
    </location>
</feature>
<name>A0A1S1P428_METEX</name>
<dbReference type="AlphaFoldDB" id="A0A1S1P428"/>
<dbReference type="Pfam" id="PF06791">
    <property type="entry name" value="TMP_2"/>
    <property type="match status" value="1"/>
</dbReference>
<proteinExistence type="predicted"/>
<protein>
    <recommendedName>
        <fullName evidence="2">Bacteriophage tail tape measure N-terminal domain-containing protein</fullName>
    </recommendedName>
</protein>
<evidence type="ECO:0000256" key="1">
    <source>
        <dbReference type="SAM" id="MobiDB-lite"/>
    </source>
</evidence>
<evidence type="ECO:0000259" key="2">
    <source>
        <dbReference type="Pfam" id="PF06791"/>
    </source>
</evidence>
<sequence length="733" mass="77512">MATLNTIRTVSVRYQSEGADRFRADADAAAASQANLAQATEQAATVTEQSARRQLSAASAYDRVRATVDANYRSQQALERATRTVDRAFQQGVIDAAAYDRTLGQLQARYASVSAASERAAAAQRAAWRGLSDVGSASLANIEASRRLGSISSPAANENPAARRLRQDEATNLMYQGGDIVAQLGSGSPLSMIALQQGPQIAQVFAGPGGASIKGAFAQATEALGGLLGKIGPAGLAFGGLTAVVATGAAALLSYSRAQDDAQRALGALGRVAGVSMGSVNALADAQARLGGLSRREARGLAAGYGGTGQIGSEIIGGLLASTRDYARLTGQELPDAAKEFGAAFADPARGAEALNQRLAILNATQLENIRRLDMQGDRLGAQRALLNAYRDGIRGIVDDTSAWGRMMTTVGDTVSNAWDRAGRAIEKSLGGGTLEQQLAAATRRLRSIEALGPSGALSEADQIYNIGGSRDDEADRLRRFVQGLQEQIRQRDAASARAQQNRASVEVDQIVRGLSPAATALREMEANSTKISEKLSSLPLDEQRRARDALQGMERSTEVIRDNLKAGGEQFAASLKQAQFDNSTVGFTDRGRNAAQIEFEFRNRAEQAVRDGTASEQNARLQSLELERTTRLQTLDRQSSLEMNQSGGAFSRASAVLQAQILEASRRFPTVDAAMLAGVLEKEGGFWNTGPTRVLGRDGDRLPRPGAAVKSRTAQSRTSASCPAWRTSINTT</sequence>
<accession>A0A1S1P428</accession>
<evidence type="ECO:0000313" key="3">
    <source>
        <dbReference type="EMBL" id="OHV17768.1"/>
    </source>
</evidence>
<dbReference type="EMBL" id="MNAO01000022">
    <property type="protein sequence ID" value="OHV17768.1"/>
    <property type="molecule type" value="Genomic_DNA"/>
</dbReference>
<feature type="compositionally biased region" description="Polar residues" evidence="1">
    <location>
        <begin position="713"/>
        <end position="733"/>
    </location>
</feature>
<dbReference type="InterPro" id="IPR009628">
    <property type="entry name" value="Phage_tape_measure_N"/>
</dbReference>
<comment type="caution">
    <text evidence="3">The sequence shown here is derived from an EMBL/GenBank/DDBJ whole genome shotgun (WGS) entry which is preliminary data.</text>
</comment>
<dbReference type="Proteomes" id="UP000180215">
    <property type="component" value="Unassembled WGS sequence"/>
</dbReference>